<dbReference type="Proteomes" id="UP000029925">
    <property type="component" value="Unassembled WGS sequence"/>
</dbReference>
<dbReference type="RefSeq" id="WP_034343772.1">
    <property type="nucleotide sequence ID" value="NZ_CAOMJD010000003.1"/>
</dbReference>
<keyword evidence="3 8" id="KW-0547">Nucleotide-binding</keyword>
<keyword evidence="2 8" id="KW-0436">Ligase</keyword>
<reference evidence="9" key="3">
    <citation type="submission" date="2015-11" db="EMBL/GenBank/DDBJ databases">
        <authorList>
            <person name="Zhang Y."/>
            <person name="Guo Z."/>
        </authorList>
    </citation>
    <scope>NUCLEOTIDE SEQUENCE</scope>
    <source>
        <strain evidence="9">1</strain>
    </source>
</reference>
<dbReference type="InterPro" id="IPR006194">
    <property type="entry name" value="Gly-tRNA-synth_heterodimer"/>
</dbReference>
<dbReference type="PATRIC" id="fig|76936.10.peg.174"/>
<dbReference type="PANTHER" id="PTHR30075">
    <property type="entry name" value="GLYCYL-TRNA SYNTHETASE"/>
    <property type="match status" value="1"/>
</dbReference>
<accession>A0A099UEE2</accession>
<dbReference type="NCBIfam" id="TIGR00211">
    <property type="entry name" value="glyS"/>
    <property type="match status" value="1"/>
</dbReference>
<evidence type="ECO:0000256" key="4">
    <source>
        <dbReference type="ARBA" id="ARBA00022840"/>
    </source>
</evidence>
<evidence type="ECO:0000313" key="10">
    <source>
        <dbReference type="EMBL" id="TLD78134.1"/>
    </source>
</evidence>
<reference evidence="10 11" key="1">
    <citation type="journal article" date="2014" name="Genome Announc.">
        <title>Draft genome sequences of eight enterohepatic helicobacter species isolated from both laboratory and wild rodents.</title>
        <authorList>
            <person name="Sheh A."/>
            <person name="Shen Z."/>
            <person name="Fox J.G."/>
        </authorList>
    </citation>
    <scope>NUCLEOTIDE SEQUENCE [LARGE SCALE GENOMIC DNA]</scope>
    <source>
        <strain evidence="10 11">MIT 98-6810</strain>
    </source>
</reference>
<proteinExistence type="inferred from homology"/>
<evidence type="ECO:0000313" key="11">
    <source>
        <dbReference type="Proteomes" id="UP000029925"/>
    </source>
</evidence>
<evidence type="ECO:0000256" key="2">
    <source>
        <dbReference type="ARBA" id="ARBA00022598"/>
    </source>
</evidence>
<evidence type="ECO:0000313" key="12">
    <source>
        <dbReference type="Proteomes" id="UP000064525"/>
    </source>
</evidence>
<dbReference type="InterPro" id="IPR015944">
    <property type="entry name" value="Gly-tRNA-synth_bsu"/>
</dbReference>
<dbReference type="GO" id="GO:0004820">
    <property type="term" value="F:glycine-tRNA ligase activity"/>
    <property type="evidence" value="ECO:0007669"/>
    <property type="project" value="UniProtKB-UniRule"/>
</dbReference>
<dbReference type="AlphaFoldDB" id="A0A099UEE2"/>
<evidence type="ECO:0000256" key="3">
    <source>
        <dbReference type="ARBA" id="ARBA00022741"/>
    </source>
</evidence>
<evidence type="ECO:0000256" key="8">
    <source>
        <dbReference type="HAMAP-Rule" id="MF_00255"/>
    </source>
</evidence>
<dbReference type="GO" id="GO:0005524">
    <property type="term" value="F:ATP binding"/>
    <property type="evidence" value="ECO:0007669"/>
    <property type="project" value="UniProtKB-UniRule"/>
</dbReference>
<dbReference type="PANTHER" id="PTHR30075:SF2">
    <property type="entry name" value="GLYCINE--TRNA LIGASE, CHLOROPLASTIC_MITOCHONDRIAL 2"/>
    <property type="match status" value="1"/>
</dbReference>
<dbReference type="EMBL" id="LN907858">
    <property type="protein sequence ID" value="CUU39066.1"/>
    <property type="molecule type" value="Genomic_DNA"/>
</dbReference>
<reference evidence="12" key="2">
    <citation type="submission" date="2015-11" db="EMBL/GenBank/DDBJ databases">
        <authorList>
            <person name="Anvar S.Y."/>
        </authorList>
    </citation>
    <scope>NUCLEOTIDE SEQUENCE [LARGE SCALE GENOMIC DNA]</scope>
</reference>
<keyword evidence="8" id="KW-0963">Cytoplasm</keyword>
<evidence type="ECO:0000256" key="1">
    <source>
        <dbReference type="ARBA" id="ARBA00008226"/>
    </source>
</evidence>
<keyword evidence="11" id="KW-1185">Reference proteome</keyword>
<organism evidence="9 12">
    <name type="scientific">Helicobacter typhlonius</name>
    <dbReference type="NCBI Taxonomy" id="76936"/>
    <lineage>
        <taxon>Bacteria</taxon>
        <taxon>Pseudomonadati</taxon>
        <taxon>Campylobacterota</taxon>
        <taxon>Epsilonproteobacteria</taxon>
        <taxon>Campylobacterales</taxon>
        <taxon>Helicobacteraceae</taxon>
        <taxon>Helicobacter</taxon>
    </lineage>
</organism>
<dbReference type="GeneID" id="78150527"/>
<comment type="similarity">
    <text evidence="1 8">Belongs to the class-II aminoacyl-tRNA synthetase family.</text>
</comment>
<dbReference type="OrthoDB" id="9775440at2"/>
<dbReference type="PRINTS" id="PR01045">
    <property type="entry name" value="TRNASYNTHGB"/>
</dbReference>
<comment type="subunit">
    <text evidence="8">Tetramer of two alpha and two beta subunits.</text>
</comment>
<gene>
    <name evidence="8" type="primary">glyS</name>
    <name evidence="9" type="ORF">BN2458_PEG0179</name>
    <name evidence="10" type="ORF">LS75_007430</name>
</gene>
<protein>
    <recommendedName>
        <fullName evidence="8">Glycine--tRNA ligase beta subunit</fullName>
        <ecNumber evidence="8">6.1.1.14</ecNumber>
    </recommendedName>
    <alternativeName>
        <fullName evidence="8">Glycyl-tRNA synthetase beta subunit</fullName>
        <shortName evidence="8">GlyRS</shortName>
    </alternativeName>
</protein>
<dbReference type="HAMAP" id="MF_00255">
    <property type="entry name" value="Gly_tRNA_synth_beta"/>
    <property type="match status" value="1"/>
</dbReference>
<evidence type="ECO:0000313" key="9">
    <source>
        <dbReference type="EMBL" id="CUU39066.1"/>
    </source>
</evidence>
<evidence type="ECO:0000256" key="5">
    <source>
        <dbReference type="ARBA" id="ARBA00022917"/>
    </source>
</evidence>
<dbReference type="GO" id="GO:0006426">
    <property type="term" value="P:glycyl-tRNA aminoacylation"/>
    <property type="evidence" value="ECO:0007669"/>
    <property type="project" value="UniProtKB-UniRule"/>
</dbReference>
<dbReference type="KEGG" id="hty:BN2458_PEG0179"/>
<dbReference type="EMBL" id="JRPF02000009">
    <property type="protein sequence ID" value="TLD78134.1"/>
    <property type="molecule type" value="Genomic_DNA"/>
</dbReference>
<comment type="catalytic activity">
    <reaction evidence="7 8">
        <text>tRNA(Gly) + glycine + ATP = glycyl-tRNA(Gly) + AMP + diphosphate</text>
        <dbReference type="Rhea" id="RHEA:16013"/>
        <dbReference type="Rhea" id="RHEA-COMP:9664"/>
        <dbReference type="Rhea" id="RHEA-COMP:9683"/>
        <dbReference type="ChEBI" id="CHEBI:30616"/>
        <dbReference type="ChEBI" id="CHEBI:33019"/>
        <dbReference type="ChEBI" id="CHEBI:57305"/>
        <dbReference type="ChEBI" id="CHEBI:78442"/>
        <dbReference type="ChEBI" id="CHEBI:78522"/>
        <dbReference type="ChEBI" id="CHEBI:456215"/>
        <dbReference type="EC" id="6.1.1.14"/>
    </reaction>
</comment>
<keyword evidence="4 8" id="KW-0067">ATP-binding</keyword>
<keyword evidence="5 8" id="KW-0648">Protein biosynthesis</keyword>
<comment type="subcellular location">
    <subcellularLocation>
        <location evidence="8">Cytoplasm</location>
    </subcellularLocation>
</comment>
<evidence type="ECO:0000256" key="6">
    <source>
        <dbReference type="ARBA" id="ARBA00023146"/>
    </source>
</evidence>
<dbReference type="PROSITE" id="PS50861">
    <property type="entry name" value="AA_TRNA_LIGASE_II_GLYAB"/>
    <property type="match status" value="1"/>
</dbReference>
<dbReference type="STRING" id="76936.BN2458_PEG0179"/>
<dbReference type="GO" id="GO:0005829">
    <property type="term" value="C:cytosol"/>
    <property type="evidence" value="ECO:0007669"/>
    <property type="project" value="TreeGrafter"/>
</dbReference>
<evidence type="ECO:0000256" key="7">
    <source>
        <dbReference type="ARBA" id="ARBA00047937"/>
    </source>
</evidence>
<sequence>MKEPHLPLLVEIVTEELPALPLLKELPNIIAKWQKSAQNVNITSTPTLYYTPRRITLYEENFPTFTQDTLIEAYGPPLSIAFNNSDKTQGLSKAGESFYKKNNLSLDAPLQTKLKDNKEVLYYAYTKKGVATSTLLNEIITQWLESLHFGKSMLWGNVKQPFIRPVRNICVLLGNEEIAVNAFNITSKAQTFVHRDVSFAPMAVKSAQDYFEILKNGKVILDQNERKEQILKQIADIESTQNIKVEIDEDLLNEIVAITEYPRAAYGSFEKDFLALPPEVIITSMKENQRYFATYANNALHNGFVLVANSTAKDLAPIVQGNQKVLKARLSDAVFFYENDIKNSFKPEKLSQIVFVESLGSMLDKSHRESVIAQILLESFSHKLTLDKNEAKQILKEAITYAKADLLTQMVYEFTELQGIMGYYYAQKFDMHPLVALSIKEQYLPTGEVSPLPSNILSAIVALSIKLDNIFALFSINKIPTGSKDPFALRRAANGVLKIITHYGLDFDLSSDIPHIYQAVGYKQSNLAHIESFFLERLEGFLQVNPSLVRCVLNARVDNQKVRNLHTIIENTKSLSTFFEKSNKEALVGLFKRVANILEDDIKLAPINESLLHIEAEKSLYNALIELKKHRFTNTQEHIESLFALKAPLELFFESVLVNDSNPALKTNRQMLILDVYNEFLRIGDIKDITL</sequence>
<dbReference type="EC" id="6.1.1.14" evidence="8"/>
<dbReference type="Pfam" id="PF02092">
    <property type="entry name" value="tRNA_synt_2f"/>
    <property type="match status" value="1"/>
</dbReference>
<name>A0A099UEE2_9HELI</name>
<dbReference type="Proteomes" id="UP000064525">
    <property type="component" value="Chromosome I"/>
</dbReference>
<keyword evidence="6 8" id="KW-0030">Aminoacyl-tRNA synthetase</keyword>